<dbReference type="Proteomes" id="UP000688947">
    <property type="component" value="Unassembled WGS sequence"/>
</dbReference>
<feature type="chain" id="PRO_5035837932" evidence="1">
    <location>
        <begin position="21"/>
        <end position="101"/>
    </location>
</feature>
<evidence type="ECO:0000313" key="3">
    <source>
        <dbReference type="Proteomes" id="UP000688947"/>
    </source>
</evidence>
<proteinExistence type="predicted"/>
<evidence type="ECO:0000313" key="2">
    <source>
        <dbReference type="EMBL" id="KAG6956934.1"/>
    </source>
</evidence>
<gene>
    <name evidence="2" type="ORF">JG687_00010290</name>
</gene>
<organism evidence="2 3">
    <name type="scientific">Phytophthora cactorum</name>
    <dbReference type="NCBI Taxonomy" id="29920"/>
    <lineage>
        <taxon>Eukaryota</taxon>
        <taxon>Sar</taxon>
        <taxon>Stramenopiles</taxon>
        <taxon>Oomycota</taxon>
        <taxon>Peronosporomycetes</taxon>
        <taxon>Peronosporales</taxon>
        <taxon>Peronosporaceae</taxon>
        <taxon>Phytophthora</taxon>
    </lineage>
</organism>
<evidence type="ECO:0000256" key="1">
    <source>
        <dbReference type="SAM" id="SignalP"/>
    </source>
</evidence>
<dbReference type="OrthoDB" id="124444at2759"/>
<keyword evidence="1" id="KW-0732">Signal</keyword>
<sequence>MVVNKLLDAFFLTFLGQGLSRCNYCGHHRKQMPEYFNLLAHLAGKHDGYDTQYVSFQSSFNRSLEPFGLIPEEVNNHFHWIYGSLCGTRISTGSKTLSLAP</sequence>
<name>A0A8T1U767_9STRA</name>
<feature type="signal peptide" evidence="1">
    <location>
        <begin position="1"/>
        <end position="20"/>
    </location>
</feature>
<accession>A0A8T1U767</accession>
<dbReference type="AlphaFoldDB" id="A0A8T1U767"/>
<protein>
    <submittedName>
        <fullName evidence="2">Uncharacterized protein</fullName>
    </submittedName>
</protein>
<reference evidence="2" key="1">
    <citation type="submission" date="2021-01" db="EMBL/GenBank/DDBJ databases">
        <title>Phytophthora aleatoria, a newly-described species from Pinus radiata is distinct from Phytophthora cactorum isolates based on comparative genomics.</title>
        <authorList>
            <person name="Mcdougal R."/>
            <person name="Panda P."/>
            <person name="Williams N."/>
            <person name="Studholme D.J."/>
        </authorList>
    </citation>
    <scope>NUCLEOTIDE SEQUENCE</scope>
    <source>
        <strain evidence="2">NZFS 3830</strain>
    </source>
</reference>
<comment type="caution">
    <text evidence="2">The sequence shown here is derived from an EMBL/GenBank/DDBJ whole genome shotgun (WGS) entry which is preliminary data.</text>
</comment>
<dbReference type="EMBL" id="JAENGZ010000576">
    <property type="protein sequence ID" value="KAG6956934.1"/>
    <property type="molecule type" value="Genomic_DNA"/>
</dbReference>